<name>L7LR27_RHIPC</name>
<accession>L7LR27</accession>
<reference evidence="1" key="1">
    <citation type="submission" date="2012-11" db="EMBL/GenBank/DDBJ databases">
        <authorList>
            <person name="Lucero-Rivera Y.E."/>
            <person name="Tovar-Ramirez D."/>
        </authorList>
    </citation>
    <scope>NUCLEOTIDE SEQUENCE</scope>
    <source>
        <tissue evidence="1">Salivary gland</tissue>
    </source>
</reference>
<protein>
    <submittedName>
        <fullName evidence="1">Putative group i salivary lipocalin</fullName>
    </submittedName>
</protein>
<dbReference type="AlphaFoldDB" id="L7LR27"/>
<sequence length="182" mass="21189">MYRKVSTAIFVVLVAQVELPDGLFSAIHAHSYRIRDFVKTRESIWTYNTTKRKDVRCRYDLMRFIDSGFIAFNRTMLRNRQRISLELLGEFSSRHLARMHIFHGPHQLSTETLVYKAPDSSCGVIVVRSLIRDSAYVDLRVRNTFIRGGPAHDCRREFSGITQWGKVIYSPNCSMELRKALE</sequence>
<organism evidence="1">
    <name type="scientific">Rhipicephalus pulchellus</name>
    <name type="common">Yellow backed tick</name>
    <name type="synonym">Dermacentor pulchellus</name>
    <dbReference type="NCBI Taxonomy" id="72859"/>
    <lineage>
        <taxon>Eukaryota</taxon>
        <taxon>Metazoa</taxon>
        <taxon>Ecdysozoa</taxon>
        <taxon>Arthropoda</taxon>
        <taxon>Chelicerata</taxon>
        <taxon>Arachnida</taxon>
        <taxon>Acari</taxon>
        <taxon>Parasitiformes</taxon>
        <taxon>Ixodida</taxon>
        <taxon>Ixodoidea</taxon>
        <taxon>Ixodidae</taxon>
        <taxon>Rhipicephalinae</taxon>
        <taxon>Rhipicephalus</taxon>
        <taxon>Rhipicephalus</taxon>
    </lineage>
</organism>
<evidence type="ECO:0000313" key="1">
    <source>
        <dbReference type="EMBL" id="JAA54150.1"/>
    </source>
</evidence>
<dbReference type="EMBL" id="GACK01010884">
    <property type="protein sequence ID" value="JAA54150.1"/>
    <property type="molecule type" value="mRNA"/>
</dbReference>
<reference evidence="1" key="2">
    <citation type="journal article" date="2015" name="J. Proteomics">
        <title>Sexual differences in the sialomes of the zebra tick, Rhipicephalus pulchellus.</title>
        <authorList>
            <person name="Tan A.W."/>
            <person name="Francischetti I.M."/>
            <person name="Slovak M."/>
            <person name="Kini R.M."/>
            <person name="Ribeiro J.M."/>
        </authorList>
    </citation>
    <scope>NUCLEOTIDE SEQUENCE</scope>
    <source>
        <tissue evidence="1">Salivary gland</tissue>
    </source>
</reference>
<proteinExistence type="evidence at transcript level"/>